<sequence length="198" mass="21674">MGACRGNVCIAIWALGCLAGTGEFSETCNKPAECSSEGQPEFQPQFCARPRPIHRSEFSWELNLTLQHCADICRHTIGCVYFGLDGPICDTFSSCNNEWSEAAGLAANLYQIPEDPARCDWASRHLRGQASRAVRAAVTRGGELQQNLVEAALHHVPIGKKPGVDGDISRTVHVKKFQPNLPLSLCIAERSLKDMSQH</sequence>
<reference evidence="2 3" key="1">
    <citation type="submission" date="2016-02" db="EMBL/GenBank/DDBJ databases">
        <title>Genome analysis of coral dinoflagellate symbionts highlights evolutionary adaptations to a symbiotic lifestyle.</title>
        <authorList>
            <person name="Aranda M."/>
            <person name="Li Y."/>
            <person name="Liew Y.J."/>
            <person name="Baumgarten S."/>
            <person name="Simakov O."/>
            <person name="Wilson M."/>
            <person name="Piel J."/>
            <person name="Ashoor H."/>
            <person name="Bougouffa S."/>
            <person name="Bajic V.B."/>
            <person name="Ryu T."/>
            <person name="Ravasi T."/>
            <person name="Bayer T."/>
            <person name="Micklem G."/>
            <person name="Kim H."/>
            <person name="Bhak J."/>
            <person name="Lajeunesse T.C."/>
            <person name="Voolstra C.R."/>
        </authorList>
    </citation>
    <scope>NUCLEOTIDE SEQUENCE [LARGE SCALE GENOMIC DNA]</scope>
    <source>
        <strain evidence="2 3">CCMP2467</strain>
    </source>
</reference>
<evidence type="ECO:0000313" key="2">
    <source>
        <dbReference type="EMBL" id="OLP92150.1"/>
    </source>
</evidence>
<dbReference type="PROSITE" id="PS51257">
    <property type="entry name" value="PROKAR_LIPOPROTEIN"/>
    <property type="match status" value="1"/>
</dbReference>
<dbReference type="EMBL" id="LSRX01000634">
    <property type="protein sequence ID" value="OLP92150.1"/>
    <property type="molecule type" value="Genomic_DNA"/>
</dbReference>
<evidence type="ECO:0000256" key="1">
    <source>
        <dbReference type="SAM" id="SignalP"/>
    </source>
</evidence>
<comment type="caution">
    <text evidence="2">The sequence shown here is derived from an EMBL/GenBank/DDBJ whole genome shotgun (WGS) entry which is preliminary data.</text>
</comment>
<keyword evidence="1" id="KW-0732">Signal</keyword>
<dbReference type="OrthoDB" id="10271051at2759"/>
<evidence type="ECO:0008006" key="4">
    <source>
        <dbReference type="Google" id="ProtNLM"/>
    </source>
</evidence>
<keyword evidence="3" id="KW-1185">Reference proteome</keyword>
<evidence type="ECO:0000313" key="3">
    <source>
        <dbReference type="Proteomes" id="UP000186817"/>
    </source>
</evidence>
<protein>
    <recommendedName>
        <fullName evidence="4">Apple domain-containing protein</fullName>
    </recommendedName>
</protein>
<dbReference type="Proteomes" id="UP000186817">
    <property type="component" value="Unassembled WGS sequence"/>
</dbReference>
<feature type="signal peptide" evidence="1">
    <location>
        <begin position="1"/>
        <end position="19"/>
    </location>
</feature>
<name>A0A1Q9DAJ1_SYMMI</name>
<proteinExistence type="predicted"/>
<dbReference type="AlphaFoldDB" id="A0A1Q9DAJ1"/>
<accession>A0A1Q9DAJ1</accession>
<gene>
    <name evidence="2" type="ORF">AK812_SmicGene26077</name>
</gene>
<feature type="chain" id="PRO_5013090635" description="Apple domain-containing protein" evidence="1">
    <location>
        <begin position="20"/>
        <end position="198"/>
    </location>
</feature>
<organism evidence="2 3">
    <name type="scientific">Symbiodinium microadriaticum</name>
    <name type="common">Dinoflagellate</name>
    <name type="synonym">Zooxanthella microadriatica</name>
    <dbReference type="NCBI Taxonomy" id="2951"/>
    <lineage>
        <taxon>Eukaryota</taxon>
        <taxon>Sar</taxon>
        <taxon>Alveolata</taxon>
        <taxon>Dinophyceae</taxon>
        <taxon>Suessiales</taxon>
        <taxon>Symbiodiniaceae</taxon>
        <taxon>Symbiodinium</taxon>
    </lineage>
</organism>